<keyword evidence="3" id="KW-1185">Reference proteome</keyword>
<feature type="signal peptide" evidence="1">
    <location>
        <begin position="1"/>
        <end position="22"/>
    </location>
</feature>
<accession>A0ABS8G8X1</accession>
<comment type="caution">
    <text evidence="2">The sequence shown here is derived from an EMBL/GenBank/DDBJ whole genome shotgun (WGS) entry which is preliminary data.</text>
</comment>
<dbReference type="EMBL" id="JAJEWP010000002">
    <property type="protein sequence ID" value="MCC2616616.1"/>
    <property type="molecule type" value="Genomic_DNA"/>
</dbReference>
<name>A0ABS8G8X1_9ALTE</name>
<dbReference type="Proteomes" id="UP001520878">
    <property type="component" value="Unassembled WGS sequence"/>
</dbReference>
<sequence length="142" mass="15132">MNNFKSTLAAASLVFASSAALASTSTIESFHQVMTHPGNGSDIFVQVDVAQIDDVDVSGYDQFYANASVQEFRSLSSGQHLLKLTCRVSQSATVPSGSGGPDAIFSTVIEAGQDYELYPHVTHVISGPYEWVLCNPGIKKSN</sequence>
<dbReference type="RefSeq" id="WP_229160125.1">
    <property type="nucleotide sequence ID" value="NZ_JAJEWP010000002.1"/>
</dbReference>
<keyword evidence="1" id="KW-0732">Signal</keyword>
<organism evidence="2 3">
    <name type="scientific">Fluctibacter halophilus</name>
    <dbReference type="NCBI Taxonomy" id="226011"/>
    <lineage>
        <taxon>Bacteria</taxon>
        <taxon>Pseudomonadati</taxon>
        <taxon>Pseudomonadota</taxon>
        <taxon>Gammaproteobacteria</taxon>
        <taxon>Alteromonadales</taxon>
        <taxon>Alteromonadaceae</taxon>
        <taxon>Fluctibacter</taxon>
    </lineage>
</organism>
<evidence type="ECO:0008006" key="4">
    <source>
        <dbReference type="Google" id="ProtNLM"/>
    </source>
</evidence>
<proteinExistence type="predicted"/>
<evidence type="ECO:0000313" key="3">
    <source>
        <dbReference type="Proteomes" id="UP001520878"/>
    </source>
</evidence>
<gene>
    <name evidence="2" type="ORF">LJ739_10215</name>
</gene>
<reference evidence="2 3" key="1">
    <citation type="submission" date="2021-10" db="EMBL/GenBank/DDBJ databases">
        <title>Draft genome of Aestuariibacter halophilus JC2043.</title>
        <authorList>
            <person name="Emsley S.A."/>
            <person name="Pfannmuller K.M."/>
            <person name="Ushijima B."/>
            <person name="Saw J.H."/>
            <person name="Videau P."/>
        </authorList>
    </citation>
    <scope>NUCLEOTIDE SEQUENCE [LARGE SCALE GENOMIC DNA]</scope>
    <source>
        <strain evidence="2 3">JC2043</strain>
    </source>
</reference>
<feature type="chain" id="PRO_5047213570" description="VirK protein" evidence="1">
    <location>
        <begin position="23"/>
        <end position="142"/>
    </location>
</feature>
<protein>
    <recommendedName>
        <fullName evidence="4">VirK protein</fullName>
    </recommendedName>
</protein>
<evidence type="ECO:0000256" key="1">
    <source>
        <dbReference type="SAM" id="SignalP"/>
    </source>
</evidence>
<evidence type="ECO:0000313" key="2">
    <source>
        <dbReference type="EMBL" id="MCC2616616.1"/>
    </source>
</evidence>